<organism evidence="2 3">
    <name type="scientific">Parascaris equorum</name>
    <name type="common">Equine roundworm</name>
    <dbReference type="NCBI Taxonomy" id="6256"/>
    <lineage>
        <taxon>Eukaryota</taxon>
        <taxon>Metazoa</taxon>
        <taxon>Ecdysozoa</taxon>
        <taxon>Nematoda</taxon>
        <taxon>Chromadorea</taxon>
        <taxon>Rhabditida</taxon>
        <taxon>Spirurina</taxon>
        <taxon>Ascaridomorpha</taxon>
        <taxon>Ascaridoidea</taxon>
        <taxon>Ascarididae</taxon>
        <taxon>Parascaris</taxon>
    </lineage>
</organism>
<reference evidence="3" key="1">
    <citation type="submission" date="2022-11" db="UniProtKB">
        <authorList>
            <consortium name="WormBaseParasite"/>
        </authorList>
    </citation>
    <scope>IDENTIFICATION</scope>
</reference>
<dbReference type="WBParaSite" id="PEQ_0000980901-mRNA-1">
    <property type="protein sequence ID" value="PEQ_0000980901-mRNA-1"/>
    <property type="gene ID" value="PEQ_0000980901"/>
</dbReference>
<dbReference type="AlphaFoldDB" id="A0A914RY58"/>
<name>A0A914RY58_PAREQ</name>
<proteinExistence type="predicted"/>
<protein>
    <submittedName>
        <fullName evidence="3">Uncharacterized protein</fullName>
    </submittedName>
</protein>
<dbReference type="InterPro" id="IPR011249">
    <property type="entry name" value="Metalloenz_LuxS/M16"/>
</dbReference>
<dbReference type="GO" id="GO:0046872">
    <property type="term" value="F:metal ion binding"/>
    <property type="evidence" value="ECO:0007669"/>
    <property type="project" value="InterPro"/>
</dbReference>
<feature type="region of interest" description="Disordered" evidence="1">
    <location>
        <begin position="1"/>
        <end position="24"/>
    </location>
</feature>
<evidence type="ECO:0000313" key="3">
    <source>
        <dbReference type="WBParaSite" id="PEQ_0000980901-mRNA-1"/>
    </source>
</evidence>
<dbReference type="SUPFAM" id="SSF63411">
    <property type="entry name" value="LuxS/MPP-like metallohydrolase"/>
    <property type="match status" value="1"/>
</dbReference>
<sequence length="187" mass="20903">MGRSENAVVADRSDFKGEAGDDLDEKGFGQQRAVSVGATESSFLYQYLTQCEGPLWRGIRGEGLAYGANIYVQPDKKLLTLSLYRGAQINHAYEETKKIVKVQMVAAENEVIANFPGIFLLHFPAYFSEMTVVHMMEDRSMHLSRMLRFGADRVEYLSDGSSLYTVSISAIGIRSLKCLLYVVAYFS</sequence>
<evidence type="ECO:0000313" key="2">
    <source>
        <dbReference type="Proteomes" id="UP000887564"/>
    </source>
</evidence>
<dbReference type="Gene3D" id="3.30.830.10">
    <property type="entry name" value="Metalloenzyme, LuxS/M16 peptidase-like"/>
    <property type="match status" value="1"/>
</dbReference>
<dbReference type="Proteomes" id="UP000887564">
    <property type="component" value="Unplaced"/>
</dbReference>
<keyword evidence="2" id="KW-1185">Reference proteome</keyword>
<evidence type="ECO:0000256" key="1">
    <source>
        <dbReference type="SAM" id="MobiDB-lite"/>
    </source>
</evidence>
<accession>A0A914RY58</accession>